<feature type="region of interest" description="Disordered" evidence="5">
    <location>
        <begin position="173"/>
        <end position="283"/>
    </location>
</feature>
<evidence type="ECO:0000313" key="8">
    <source>
        <dbReference type="Proteomes" id="UP001141806"/>
    </source>
</evidence>
<feature type="region of interest" description="Disordered" evidence="5">
    <location>
        <begin position="50"/>
        <end position="71"/>
    </location>
</feature>
<proteinExistence type="predicted"/>
<dbReference type="AlphaFoldDB" id="A0A9Q0JWJ1"/>
<dbReference type="Proteomes" id="UP001141806">
    <property type="component" value="Unassembled WGS sequence"/>
</dbReference>
<accession>A0A9Q0JWJ1</accession>
<dbReference type="EMBL" id="JAMYWD010000011">
    <property type="protein sequence ID" value="KAJ4955354.1"/>
    <property type="molecule type" value="Genomic_DNA"/>
</dbReference>
<evidence type="ECO:0000313" key="7">
    <source>
        <dbReference type="EMBL" id="KAJ4955354.1"/>
    </source>
</evidence>
<comment type="subcellular location">
    <subcellularLocation>
        <location evidence="1">Nucleus</location>
    </subcellularLocation>
</comment>
<dbReference type="CDD" id="cd11445">
    <property type="entry name" value="bHLH_AtPIF_like"/>
    <property type="match status" value="1"/>
</dbReference>
<dbReference type="PROSITE" id="PS50888">
    <property type="entry name" value="BHLH"/>
    <property type="match status" value="1"/>
</dbReference>
<dbReference type="InterPro" id="IPR011598">
    <property type="entry name" value="bHLH_dom"/>
</dbReference>
<feature type="region of interest" description="Disordered" evidence="5">
    <location>
        <begin position="459"/>
        <end position="481"/>
    </location>
</feature>
<evidence type="ECO:0000256" key="5">
    <source>
        <dbReference type="SAM" id="MobiDB-lite"/>
    </source>
</evidence>
<dbReference type="GO" id="GO:0005634">
    <property type="term" value="C:nucleus"/>
    <property type="evidence" value="ECO:0007669"/>
    <property type="project" value="UniProtKB-SubCell"/>
</dbReference>
<feature type="domain" description="BHLH" evidence="6">
    <location>
        <begin position="277"/>
        <end position="326"/>
    </location>
</feature>
<dbReference type="GO" id="GO:0003700">
    <property type="term" value="F:DNA-binding transcription factor activity"/>
    <property type="evidence" value="ECO:0007669"/>
    <property type="project" value="InterPro"/>
</dbReference>
<dbReference type="PANTHER" id="PTHR46807:SF8">
    <property type="entry name" value="TRANSCRIPTION FACTOR PIF1-LIKE ISOFORM X2"/>
    <property type="match status" value="1"/>
</dbReference>
<feature type="compositionally biased region" description="Basic and acidic residues" evidence="5">
    <location>
        <begin position="246"/>
        <end position="266"/>
    </location>
</feature>
<name>A0A9Q0JWJ1_9MAGN</name>
<dbReference type="OrthoDB" id="690068at2759"/>
<evidence type="ECO:0000256" key="1">
    <source>
        <dbReference type="ARBA" id="ARBA00004123"/>
    </source>
</evidence>
<sequence>MNLCVPDFELEVEELNLNPTSSGLSRQKNLKLPEEEELVELVWQNGQVVMQSQSQSHRSPKKSSHRDTTMDVRSCTAATEDDASRHLFMQEDEMLSWMHYPYPLDDSFDRDFSADLLYTSPTRNFSHSARVTQISEENKTPAPAVAPPIALASQTEHSSRSESGPPVLESTVIESNETPAVRPRSPRSSALVSGRKLGSMAGDTTTTDVVRESNCETTVTSSSAVSGGSAEQLVRPPTADRKRKGREPEDTECHSEDVESVDEKKQVRGSTSSRRTRAAEVHNLSERRRRDRINEKMKALQELIPGCNKSDKASMLDEAIEYLKSLQLQMQMMSMGCGMVPMMFPGVQHYMPPMGMGIGMGMGMAMDMGMNRPMLPFPPVLAGSPMPNPAAAAHLSQSLPMPPFHLPTVSTPDPSRMQTPNQSDPSMNPIGIQCLNQHQVPSFANPYQHYIALHQMQVARPQMAQPSSSKGVDTPKNHESG</sequence>
<keyword evidence="2" id="KW-0805">Transcription regulation</keyword>
<dbReference type="FunFam" id="4.10.280.10:FF:000004">
    <property type="entry name" value="Basic helix-loop-helix transcription factor"/>
    <property type="match status" value="1"/>
</dbReference>
<protein>
    <recommendedName>
        <fullName evidence="6">BHLH domain-containing protein</fullName>
    </recommendedName>
</protein>
<dbReference type="InterPro" id="IPR044273">
    <property type="entry name" value="PIF3-like"/>
</dbReference>
<keyword evidence="4" id="KW-0539">Nucleus</keyword>
<dbReference type="Gene3D" id="4.10.280.10">
    <property type="entry name" value="Helix-loop-helix DNA-binding domain"/>
    <property type="match status" value="1"/>
</dbReference>
<gene>
    <name evidence="7" type="ORF">NE237_012137</name>
</gene>
<dbReference type="SMART" id="SM00353">
    <property type="entry name" value="HLH"/>
    <property type="match status" value="1"/>
</dbReference>
<feature type="compositionally biased region" description="Low complexity" evidence="5">
    <location>
        <begin position="217"/>
        <end position="230"/>
    </location>
</feature>
<evidence type="ECO:0000256" key="4">
    <source>
        <dbReference type="ARBA" id="ARBA00023242"/>
    </source>
</evidence>
<dbReference type="PANTHER" id="PTHR46807">
    <property type="entry name" value="TRANSCRIPTION FACTOR PIF3"/>
    <property type="match status" value="1"/>
</dbReference>
<evidence type="ECO:0000256" key="2">
    <source>
        <dbReference type="ARBA" id="ARBA00023015"/>
    </source>
</evidence>
<keyword evidence="3" id="KW-0804">Transcription</keyword>
<dbReference type="SUPFAM" id="SSF47459">
    <property type="entry name" value="HLH, helix-loop-helix DNA-binding domain"/>
    <property type="match status" value="1"/>
</dbReference>
<dbReference type="InterPro" id="IPR036638">
    <property type="entry name" value="HLH_DNA-bd_sf"/>
</dbReference>
<organism evidence="7 8">
    <name type="scientific">Protea cynaroides</name>
    <dbReference type="NCBI Taxonomy" id="273540"/>
    <lineage>
        <taxon>Eukaryota</taxon>
        <taxon>Viridiplantae</taxon>
        <taxon>Streptophyta</taxon>
        <taxon>Embryophyta</taxon>
        <taxon>Tracheophyta</taxon>
        <taxon>Spermatophyta</taxon>
        <taxon>Magnoliopsida</taxon>
        <taxon>Proteales</taxon>
        <taxon>Proteaceae</taxon>
        <taxon>Protea</taxon>
    </lineage>
</organism>
<comment type="caution">
    <text evidence="7">The sequence shown here is derived from an EMBL/GenBank/DDBJ whole genome shotgun (WGS) entry which is preliminary data.</text>
</comment>
<dbReference type="InterPro" id="IPR047265">
    <property type="entry name" value="PIF1-like_bHLH"/>
</dbReference>
<dbReference type="Pfam" id="PF00010">
    <property type="entry name" value="HLH"/>
    <property type="match status" value="1"/>
</dbReference>
<reference evidence="7" key="1">
    <citation type="journal article" date="2023" name="Plant J.">
        <title>The genome of the king protea, Protea cynaroides.</title>
        <authorList>
            <person name="Chang J."/>
            <person name="Duong T.A."/>
            <person name="Schoeman C."/>
            <person name="Ma X."/>
            <person name="Roodt D."/>
            <person name="Barker N."/>
            <person name="Li Z."/>
            <person name="Van de Peer Y."/>
            <person name="Mizrachi E."/>
        </authorList>
    </citation>
    <scope>NUCLEOTIDE SEQUENCE</scope>
    <source>
        <tissue evidence="7">Young leaves</tissue>
    </source>
</reference>
<evidence type="ECO:0000259" key="6">
    <source>
        <dbReference type="PROSITE" id="PS50888"/>
    </source>
</evidence>
<evidence type="ECO:0000256" key="3">
    <source>
        <dbReference type="ARBA" id="ARBA00023163"/>
    </source>
</evidence>
<keyword evidence="8" id="KW-1185">Reference proteome</keyword>
<dbReference type="GO" id="GO:0046983">
    <property type="term" value="F:protein dimerization activity"/>
    <property type="evidence" value="ECO:0007669"/>
    <property type="project" value="InterPro"/>
</dbReference>